<dbReference type="Proteomes" id="UP001521785">
    <property type="component" value="Unassembled WGS sequence"/>
</dbReference>
<dbReference type="InterPro" id="IPR004045">
    <property type="entry name" value="Glutathione_S-Trfase_N"/>
</dbReference>
<dbReference type="InterPro" id="IPR004046">
    <property type="entry name" value="GST_C"/>
</dbReference>
<reference evidence="4 5" key="1">
    <citation type="submission" date="2024-02" db="EMBL/GenBank/DDBJ databases">
        <title>De novo assembly and annotation of 12 fungi associated with fruit tree decline syndrome in Ontario, Canada.</title>
        <authorList>
            <person name="Sulman M."/>
            <person name="Ellouze W."/>
            <person name="Ilyukhin E."/>
        </authorList>
    </citation>
    <scope>NUCLEOTIDE SEQUENCE [LARGE SCALE GENOMIC DNA]</scope>
    <source>
        <strain evidence="4 5">M42-189</strain>
    </source>
</reference>
<dbReference type="Gene3D" id="1.20.1050.10">
    <property type="match status" value="1"/>
</dbReference>
<dbReference type="SFLD" id="SFLDS00019">
    <property type="entry name" value="Glutathione_Transferase_(cytos"/>
    <property type="match status" value="1"/>
</dbReference>
<dbReference type="SUPFAM" id="SSF52833">
    <property type="entry name" value="Thioredoxin-like"/>
    <property type="match status" value="1"/>
</dbReference>
<proteinExistence type="inferred from homology"/>
<dbReference type="PROSITE" id="PS50404">
    <property type="entry name" value="GST_NTER"/>
    <property type="match status" value="1"/>
</dbReference>
<dbReference type="Pfam" id="PF00043">
    <property type="entry name" value="GST_C"/>
    <property type="match status" value="1"/>
</dbReference>
<protein>
    <recommendedName>
        <fullName evidence="6">Glutathione S-transferase</fullName>
    </recommendedName>
</protein>
<evidence type="ECO:0000259" key="3">
    <source>
        <dbReference type="PROSITE" id="PS50405"/>
    </source>
</evidence>
<dbReference type="InterPro" id="IPR036282">
    <property type="entry name" value="Glutathione-S-Trfase_C_sf"/>
</dbReference>
<gene>
    <name evidence="4" type="ORF">SLS60_000088</name>
</gene>
<accession>A0ABR3S5A2</accession>
<evidence type="ECO:0000313" key="4">
    <source>
        <dbReference type="EMBL" id="KAL1611867.1"/>
    </source>
</evidence>
<evidence type="ECO:0000256" key="1">
    <source>
        <dbReference type="ARBA" id="ARBA00007409"/>
    </source>
</evidence>
<keyword evidence="5" id="KW-1185">Reference proteome</keyword>
<dbReference type="Gene3D" id="3.40.30.10">
    <property type="entry name" value="Glutaredoxin"/>
    <property type="match status" value="1"/>
</dbReference>
<feature type="domain" description="GST N-terminal" evidence="2">
    <location>
        <begin position="1"/>
        <end position="49"/>
    </location>
</feature>
<dbReference type="EMBL" id="JAKJXO020000001">
    <property type="protein sequence ID" value="KAL1611867.1"/>
    <property type="molecule type" value="Genomic_DNA"/>
</dbReference>
<organism evidence="4 5">
    <name type="scientific">Paraconiothyrium brasiliense</name>
    <dbReference type="NCBI Taxonomy" id="300254"/>
    <lineage>
        <taxon>Eukaryota</taxon>
        <taxon>Fungi</taxon>
        <taxon>Dikarya</taxon>
        <taxon>Ascomycota</taxon>
        <taxon>Pezizomycotina</taxon>
        <taxon>Dothideomycetes</taxon>
        <taxon>Pleosporomycetidae</taxon>
        <taxon>Pleosporales</taxon>
        <taxon>Massarineae</taxon>
        <taxon>Didymosphaeriaceae</taxon>
        <taxon>Paraconiothyrium</taxon>
    </lineage>
</organism>
<evidence type="ECO:0000313" key="5">
    <source>
        <dbReference type="Proteomes" id="UP001521785"/>
    </source>
</evidence>
<feature type="domain" description="GST C-terminal" evidence="3">
    <location>
        <begin position="55"/>
        <end position="193"/>
    </location>
</feature>
<sequence>MSNMKAPEEFKASSGNPRGKFPSLKDGEVVVYESGLITEYLCETYDKENRLIPKDVNERIKVLQWLHAAEATFMLHGLAITYARWNIPKQAQDDGVLEQTENGLAANVQRDLDWLETELSFSTGGFLCGEHVTAADTMMQFSIDFILVAGLGTQGREWPNIQKWLKACKETETFRKAVEKSGYELTAKRPEAN</sequence>
<comment type="similarity">
    <text evidence="1">Belongs to the GST superfamily.</text>
</comment>
<dbReference type="InterPro" id="IPR040079">
    <property type="entry name" value="Glutathione_S-Trfase"/>
</dbReference>
<dbReference type="SFLD" id="SFLDG00358">
    <property type="entry name" value="Main_(cytGST)"/>
    <property type="match status" value="1"/>
</dbReference>
<dbReference type="InterPro" id="IPR010987">
    <property type="entry name" value="Glutathione-S-Trfase_C-like"/>
</dbReference>
<evidence type="ECO:0008006" key="6">
    <source>
        <dbReference type="Google" id="ProtNLM"/>
    </source>
</evidence>
<dbReference type="InterPro" id="IPR036249">
    <property type="entry name" value="Thioredoxin-like_sf"/>
</dbReference>
<dbReference type="Pfam" id="PF13417">
    <property type="entry name" value="GST_N_3"/>
    <property type="match status" value="1"/>
</dbReference>
<dbReference type="PROSITE" id="PS50405">
    <property type="entry name" value="GST_CTER"/>
    <property type="match status" value="1"/>
</dbReference>
<dbReference type="SUPFAM" id="SSF47616">
    <property type="entry name" value="GST C-terminal domain-like"/>
    <property type="match status" value="1"/>
</dbReference>
<name>A0ABR3S5A2_9PLEO</name>
<dbReference type="PANTHER" id="PTHR44051:SF9">
    <property type="entry name" value="GLUTATHIONE S-TRANSFERASE 1"/>
    <property type="match status" value="1"/>
</dbReference>
<comment type="caution">
    <text evidence="4">The sequence shown here is derived from an EMBL/GenBank/DDBJ whole genome shotgun (WGS) entry which is preliminary data.</text>
</comment>
<evidence type="ECO:0000259" key="2">
    <source>
        <dbReference type="PROSITE" id="PS50404"/>
    </source>
</evidence>
<dbReference type="PANTHER" id="PTHR44051">
    <property type="entry name" value="GLUTATHIONE S-TRANSFERASE-RELATED"/>
    <property type="match status" value="1"/>
</dbReference>